<dbReference type="SUPFAM" id="SSF53335">
    <property type="entry name" value="S-adenosyl-L-methionine-dependent methyltransferases"/>
    <property type="match status" value="1"/>
</dbReference>
<dbReference type="AlphaFoldDB" id="A0A380LKL7"/>
<dbReference type="GO" id="GO:0052911">
    <property type="term" value="F:23S rRNA (guanine(745)-N(1))-methyltransferase activity"/>
    <property type="evidence" value="ECO:0007669"/>
    <property type="project" value="UniProtKB-EC"/>
</dbReference>
<dbReference type="GeneID" id="77461717"/>
<evidence type="ECO:0000259" key="4">
    <source>
        <dbReference type="Pfam" id="PF21302"/>
    </source>
</evidence>
<keyword evidence="5" id="KW-0489">Methyltransferase</keyword>
<dbReference type="RefSeq" id="WP_022789892.1">
    <property type="nucleotide sequence ID" value="NZ_JACJKL010000006.1"/>
</dbReference>
<organism evidence="5 6">
    <name type="scientific">Faecalicoccus pleomorphus</name>
    <dbReference type="NCBI Taxonomy" id="1323"/>
    <lineage>
        <taxon>Bacteria</taxon>
        <taxon>Bacillati</taxon>
        <taxon>Bacillota</taxon>
        <taxon>Erysipelotrichia</taxon>
        <taxon>Erysipelotrichales</taxon>
        <taxon>Erysipelotrichaceae</taxon>
        <taxon>Faecalicoccus</taxon>
    </lineage>
</organism>
<evidence type="ECO:0000256" key="1">
    <source>
        <dbReference type="PIRSR" id="PIRSR018249-1"/>
    </source>
</evidence>
<keyword evidence="5" id="KW-0808">Transferase</keyword>
<keyword evidence="1" id="KW-0479">Metal-binding</keyword>
<accession>A0A380LKL7</accession>
<feature type="binding site" evidence="2">
    <location>
        <position position="63"/>
    </location>
    <ligand>
        <name>S-adenosyl-L-methionine</name>
        <dbReference type="ChEBI" id="CHEBI:59789"/>
    </ligand>
</feature>
<evidence type="ECO:0000313" key="6">
    <source>
        <dbReference type="Proteomes" id="UP000255523"/>
    </source>
</evidence>
<feature type="domain" description="Methyltransferase type 11" evidence="3">
    <location>
        <begin position="83"/>
        <end position="161"/>
    </location>
</feature>
<dbReference type="EC" id="2.1.1.187" evidence="5"/>
<reference evidence="5 6" key="1">
    <citation type="submission" date="2018-06" db="EMBL/GenBank/DDBJ databases">
        <authorList>
            <consortium name="Pathogen Informatics"/>
            <person name="Doyle S."/>
        </authorList>
    </citation>
    <scope>NUCLEOTIDE SEQUENCE [LARGE SCALE GENOMIC DNA]</scope>
    <source>
        <strain evidence="5 6">NCTC11087</strain>
    </source>
</reference>
<dbReference type="InterPro" id="IPR029063">
    <property type="entry name" value="SAM-dependent_MTases_sf"/>
</dbReference>
<dbReference type="OrthoDB" id="5522265at2"/>
<dbReference type="GO" id="GO:0046872">
    <property type="term" value="F:metal ion binding"/>
    <property type="evidence" value="ECO:0007669"/>
    <property type="project" value="UniProtKB-KW"/>
</dbReference>
<proteinExistence type="predicted"/>
<dbReference type="EMBL" id="UHFX01000003">
    <property type="protein sequence ID" value="SUO03861.1"/>
    <property type="molecule type" value="Genomic_DNA"/>
</dbReference>
<dbReference type="Pfam" id="PF08241">
    <property type="entry name" value="Methyltransf_11"/>
    <property type="match status" value="1"/>
</dbReference>
<feature type="binding site" evidence="2">
    <location>
        <position position="174"/>
    </location>
    <ligand>
        <name>S-adenosyl-L-methionine</name>
        <dbReference type="ChEBI" id="CHEBI:59789"/>
    </ligand>
</feature>
<dbReference type="InterPro" id="IPR048647">
    <property type="entry name" value="RlmA_N"/>
</dbReference>
<protein>
    <submittedName>
        <fullName evidence="5">SAM-dependent methyltransferase</fullName>
        <ecNumber evidence="5">2.1.1.187</ecNumber>
    </submittedName>
</protein>
<evidence type="ECO:0000256" key="2">
    <source>
        <dbReference type="PIRSR" id="PIRSR018249-2"/>
    </source>
</evidence>
<feature type="domain" description="23S rRNA (guanine(745)-N(1))-methyltransferase N-terminal" evidence="4">
    <location>
        <begin position="3"/>
        <end position="44"/>
    </location>
</feature>
<name>A0A380LKL7_9FIRM</name>
<sequence length="257" mass="29706">MLICPKCKEPLVKQEKCFVCSNHHVYDIARQSYVNLSMKQKKHSGDNALMVKARSSFLESDVYDFMRQFVCQQLSIYEIKTLLDAGCGQGYYTKAFSQIVQSCVGIDLSKEAILYASKQDKKTQYIVSSFFDAPFTDSSFDGIVSIFVPQAADEFARLLQEKGIWIEVGPGPKHCLELKEVLYQTPYLNPMSSKELSNFELVKETILSQKKWIKDCWSLLEMTPYRYKTHPKALEKVKELQGMDVTIEFLIRIWRKK</sequence>
<dbReference type="Gene3D" id="3.40.50.150">
    <property type="entry name" value="Vaccinia Virus protein VP39"/>
    <property type="match status" value="1"/>
</dbReference>
<dbReference type="InterPro" id="IPR016718">
    <property type="entry name" value="rRNA_m1G-MeTrfase_A_prd"/>
</dbReference>
<keyword evidence="6" id="KW-1185">Reference proteome</keyword>
<evidence type="ECO:0000259" key="3">
    <source>
        <dbReference type="Pfam" id="PF08241"/>
    </source>
</evidence>
<dbReference type="Proteomes" id="UP000255523">
    <property type="component" value="Unassembled WGS sequence"/>
</dbReference>
<dbReference type="Pfam" id="PF21302">
    <property type="entry name" value="Zn_ribbon_RlmA"/>
    <property type="match status" value="1"/>
</dbReference>
<feature type="binding site" evidence="1">
    <location>
        <position position="24"/>
    </location>
    <ligand>
        <name>Zn(2+)</name>
        <dbReference type="ChEBI" id="CHEBI:29105"/>
    </ligand>
</feature>
<evidence type="ECO:0000313" key="5">
    <source>
        <dbReference type="EMBL" id="SUO03861.1"/>
    </source>
</evidence>
<feature type="binding site" evidence="1">
    <location>
        <position position="20"/>
    </location>
    <ligand>
        <name>Zn(2+)</name>
        <dbReference type="ChEBI" id="CHEBI:29105"/>
    </ligand>
</feature>
<dbReference type="CDD" id="cd02440">
    <property type="entry name" value="AdoMet_MTases"/>
    <property type="match status" value="1"/>
</dbReference>
<keyword evidence="2" id="KW-0949">S-adenosyl-L-methionine</keyword>
<dbReference type="PIRSF" id="PIRSF018249">
    <property type="entry name" value="MyrA_prd"/>
    <property type="match status" value="1"/>
</dbReference>
<gene>
    <name evidence="5" type="primary">rlmA</name>
    <name evidence="5" type="ORF">NCTC11087_00739</name>
</gene>
<dbReference type="InterPro" id="IPR013216">
    <property type="entry name" value="Methyltransf_11"/>
</dbReference>
<keyword evidence="1" id="KW-0862">Zinc</keyword>